<protein>
    <recommendedName>
        <fullName evidence="5">Vacuolar protein sorting-associated protein 28 homolog</fullName>
    </recommendedName>
</protein>
<dbReference type="SUPFAM" id="SSF140111">
    <property type="entry name" value="Endosomal sorting complex assembly domain"/>
    <property type="match status" value="1"/>
</dbReference>
<evidence type="ECO:0000256" key="5">
    <source>
        <dbReference type="PIRNR" id="PIRNR017535"/>
    </source>
</evidence>
<keyword evidence="2 5" id="KW-0813">Transport</keyword>
<dbReference type="InterPro" id="IPR038358">
    <property type="entry name" value="VPS28_N_sf"/>
</dbReference>
<sequence>MSGIDVSQNLLQDVRLYENNRERERVDCLSELYAVLKSLECLETLFAGDYIAHEEYSTECAKLLRQYKARMFITALRQAQVSNVDDFVAKYQLTCPASLERIREGHPVIVRKKENTPKLIKDVVETFITYIDQLKLNVRAVDELQPSLNDLYLSVSAFPSLPDDAESRTKVKKWYVYEALHPALLFNNTAEGEFLAYCRLDKLNEMSATEEINEEEARQMTFDIECAYTAFNRFLENH</sequence>
<comment type="similarity">
    <text evidence="5 6">Belongs to the VPS28 family.</text>
</comment>
<dbReference type="InterPro" id="IPR017898">
    <property type="entry name" value="VPS28_N"/>
</dbReference>
<dbReference type="GO" id="GO:0043328">
    <property type="term" value="P:protein transport to vacuole involved in ubiquitin-dependent protein catabolic process via the multivesicular body sorting pathway"/>
    <property type="evidence" value="ECO:0007669"/>
    <property type="project" value="TreeGrafter"/>
</dbReference>
<dbReference type="Gene3D" id="1.20.120.1130">
    <property type="match status" value="2"/>
</dbReference>
<keyword evidence="9" id="KW-1185">Reference proteome</keyword>
<dbReference type="PANTHER" id="PTHR12937:SF0">
    <property type="entry name" value="VACUOLAR PROTEIN SORTING-ASSOCIATED PROTEIN 28 HOMOLOG"/>
    <property type="match status" value="1"/>
</dbReference>
<dbReference type="InterPro" id="IPR037202">
    <property type="entry name" value="ESCRT_assembly_dom"/>
</dbReference>
<feature type="domain" description="VPS28 N-terminal" evidence="8">
    <location>
        <begin position="3"/>
        <end position="112"/>
    </location>
</feature>
<proteinExistence type="inferred from homology"/>
<evidence type="ECO:0000256" key="1">
    <source>
        <dbReference type="ARBA" id="ARBA00004177"/>
    </source>
</evidence>
<reference evidence="10" key="1">
    <citation type="submission" date="2017-02" db="UniProtKB">
        <authorList>
            <consortium name="WormBaseParasite"/>
        </authorList>
    </citation>
    <scope>IDENTIFICATION</scope>
</reference>
<dbReference type="Pfam" id="PF03997">
    <property type="entry name" value="VPS28"/>
    <property type="match status" value="2"/>
</dbReference>
<dbReference type="SUPFAM" id="SSF140427">
    <property type="entry name" value="VPS28 C-terminal domain-like"/>
    <property type="match status" value="1"/>
</dbReference>
<dbReference type="PANTHER" id="PTHR12937">
    <property type="entry name" value="VACUOLAR PROTEIN SORTING 28, ISOFORM 2 VPS28"/>
    <property type="match status" value="1"/>
</dbReference>
<evidence type="ECO:0000259" key="8">
    <source>
        <dbReference type="PROSITE" id="PS51313"/>
    </source>
</evidence>
<keyword evidence="4 5" id="KW-0653">Protein transport</keyword>
<comment type="subcellular location">
    <subcellularLocation>
        <location evidence="1">Endosome</location>
    </subcellularLocation>
</comment>
<dbReference type="InterPro" id="IPR037206">
    <property type="entry name" value="VPS28_C_sf"/>
</dbReference>
<dbReference type="PIRSF" id="PIRSF017535">
    <property type="entry name" value="VPS28"/>
    <property type="match status" value="1"/>
</dbReference>
<dbReference type="Gene3D" id="1.20.1440.200">
    <property type="match status" value="1"/>
</dbReference>
<comment type="function">
    <text evidence="5">Component of the ESCRT-I complex (endosomal sorting complex required for transport I), a regulator of vesicular trafficking process.</text>
</comment>
<dbReference type="GO" id="GO:0000813">
    <property type="term" value="C:ESCRT I complex"/>
    <property type="evidence" value="ECO:0007669"/>
    <property type="project" value="UniProtKB-UniRule"/>
</dbReference>
<evidence type="ECO:0000313" key="10">
    <source>
        <dbReference type="WBParaSite" id="SMUV_0000854601-mRNA-1"/>
    </source>
</evidence>
<accession>A0A0N5AUK8</accession>
<dbReference type="Proteomes" id="UP000046393">
    <property type="component" value="Unplaced"/>
</dbReference>
<dbReference type="PROSITE" id="PS51313">
    <property type="entry name" value="VPS28_N"/>
    <property type="match status" value="1"/>
</dbReference>
<keyword evidence="3 5" id="KW-0967">Endosome</keyword>
<dbReference type="InterPro" id="IPR007143">
    <property type="entry name" value="Vps28"/>
</dbReference>
<dbReference type="GO" id="GO:0044877">
    <property type="term" value="F:protein-containing complex binding"/>
    <property type="evidence" value="ECO:0007669"/>
    <property type="project" value="TreeGrafter"/>
</dbReference>
<dbReference type="PROSITE" id="PS51310">
    <property type="entry name" value="VPS28_C"/>
    <property type="match status" value="1"/>
</dbReference>
<name>A0A0N5AUK8_9BILA</name>
<evidence type="ECO:0000256" key="6">
    <source>
        <dbReference type="PROSITE-ProRule" id="PRU00642"/>
    </source>
</evidence>
<evidence type="ECO:0000313" key="9">
    <source>
        <dbReference type="Proteomes" id="UP000046393"/>
    </source>
</evidence>
<organism evidence="9 10">
    <name type="scientific">Syphacia muris</name>
    <dbReference type="NCBI Taxonomy" id="451379"/>
    <lineage>
        <taxon>Eukaryota</taxon>
        <taxon>Metazoa</taxon>
        <taxon>Ecdysozoa</taxon>
        <taxon>Nematoda</taxon>
        <taxon>Chromadorea</taxon>
        <taxon>Rhabditida</taxon>
        <taxon>Spirurina</taxon>
        <taxon>Oxyuridomorpha</taxon>
        <taxon>Oxyuroidea</taxon>
        <taxon>Oxyuridae</taxon>
        <taxon>Syphacia</taxon>
    </lineage>
</organism>
<evidence type="ECO:0000256" key="2">
    <source>
        <dbReference type="ARBA" id="ARBA00022448"/>
    </source>
</evidence>
<evidence type="ECO:0000256" key="4">
    <source>
        <dbReference type="ARBA" id="ARBA00022927"/>
    </source>
</evidence>
<dbReference type="AlphaFoldDB" id="A0A0N5AUK8"/>
<evidence type="ECO:0000259" key="7">
    <source>
        <dbReference type="PROSITE" id="PS51310"/>
    </source>
</evidence>
<dbReference type="WBParaSite" id="SMUV_0000854601-mRNA-1">
    <property type="protein sequence ID" value="SMUV_0000854601-mRNA-1"/>
    <property type="gene ID" value="SMUV_0000854601"/>
</dbReference>
<feature type="domain" description="VPS28 C-terminal" evidence="7">
    <location>
        <begin position="115"/>
        <end position="236"/>
    </location>
</feature>
<dbReference type="InterPro" id="IPR017899">
    <property type="entry name" value="VPS28_C"/>
</dbReference>
<dbReference type="STRING" id="451379.A0A0N5AUK8"/>
<evidence type="ECO:0000256" key="3">
    <source>
        <dbReference type="ARBA" id="ARBA00022753"/>
    </source>
</evidence>